<accession>A0ABD5QVP9</accession>
<dbReference type="EMBL" id="JBHSKV010000021">
    <property type="protein sequence ID" value="MFC5136174.1"/>
    <property type="molecule type" value="Genomic_DNA"/>
</dbReference>
<feature type="transmembrane region" description="Helical" evidence="1">
    <location>
        <begin position="27"/>
        <end position="47"/>
    </location>
</feature>
<gene>
    <name evidence="2" type="ORF">ACFPJA_15780</name>
</gene>
<keyword evidence="1" id="KW-0812">Transmembrane</keyword>
<comment type="caution">
    <text evidence="2">The sequence shown here is derived from an EMBL/GenBank/DDBJ whole genome shotgun (WGS) entry which is preliminary data.</text>
</comment>
<dbReference type="Pfam" id="PF23960">
    <property type="entry name" value="DUF7289"/>
    <property type="match status" value="1"/>
</dbReference>
<keyword evidence="1" id="KW-0472">Membrane</keyword>
<dbReference type="InterPro" id="IPR055713">
    <property type="entry name" value="DUF7289"/>
</dbReference>
<evidence type="ECO:0000313" key="3">
    <source>
        <dbReference type="Proteomes" id="UP001596145"/>
    </source>
</evidence>
<reference evidence="2 3" key="1">
    <citation type="journal article" date="2019" name="Int. J. Syst. Evol. Microbiol.">
        <title>The Global Catalogue of Microorganisms (GCM) 10K type strain sequencing project: providing services to taxonomists for standard genome sequencing and annotation.</title>
        <authorList>
            <consortium name="The Broad Institute Genomics Platform"/>
            <consortium name="The Broad Institute Genome Sequencing Center for Infectious Disease"/>
            <person name="Wu L."/>
            <person name="Ma J."/>
        </authorList>
    </citation>
    <scope>NUCLEOTIDE SEQUENCE [LARGE SCALE GENOMIC DNA]</scope>
    <source>
        <strain evidence="2 3">CGMCC 1.16026</strain>
    </source>
</reference>
<protein>
    <recommendedName>
        <fullName evidence="4">Flagellin</fullName>
    </recommendedName>
</protein>
<name>A0ABD5QVP9_9EURY</name>
<sequence>MSPDRYTGPSKIRGWLSILDDRGVSDVVGYVLVFALVTATITSVFAIGMGGIEDRRDAERVENVERAFDVLDDNLRDLERYGDPSRATEVRLSGGELSLSSKTNVTIEQVDDNGTRISENVTEVNSSAVTYTRGETTIGYDMGARFRTDGDTTLFRSEPRFVSAEGEPNRTVIPIVRTRPGDGPETATGDGTVQISASVGEVKRFEYPEDGIDPDEIDEIDEIGEIRIRIRIESPRADAWERYLDDTEEVFSNVSADENEVVATVDRDEAVYVRVIVVNVSYRR</sequence>
<evidence type="ECO:0000313" key="2">
    <source>
        <dbReference type="EMBL" id="MFC5136174.1"/>
    </source>
</evidence>
<keyword evidence="1" id="KW-1133">Transmembrane helix</keyword>
<organism evidence="2 3">
    <name type="scientific">Halorubrum glutamatedens</name>
    <dbReference type="NCBI Taxonomy" id="2707018"/>
    <lineage>
        <taxon>Archaea</taxon>
        <taxon>Methanobacteriati</taxon>
        <taxon>Methanobacteriota</taxon>
        <taxon>Stenosarchaea group</taxon>
        <taxon>Halobacteria</taxon>
        <taxon>Halobacteriales</taxon>
        <taxon>Haloferacaceae</taxon>
        <taxon>Halorubrum</taxon>
    </lineage>
</organism>
<dbReference type="RefSeq" id="WP_162498066.1">
    <property type="nucleotide sequence ID" value="NZ_JBHSKV010000021.1"/>
</dbReference>
<evidence type="ECO:0008006" key="4">
    <source>
        <dbReference type="Google" id="ProtNLM"/>
    </source>
</evidence>
<keyword evidence="3" id="KW-1185">Reference proteome</keyword>
<evidence type="ECO:0000256" key="1">
    <source>
        <dbReference type="SAM" id="Phobius"/>
    </source>
</evidence>
<dbReference type="AlphaFoldDB" id="A0ABD5QVP9"/>
<proteinExistence type="predicted"/>
<dbReference type="Proteomes" id="UP001596145">
    <property type="component" value="Unassembled WGS sequence"/>
</dbReference>